<proteinExistence type="predicted"/>
<accession>A0AAW1N1B3</accession>
<comment type="caution">
    <text evidence="1">The sequence shown here is derived from an EMBL/GenBank/DDBJ whole genome shotgun (WGS) entry which is preliminary data.</text>
</comment>
<evidence type="ECO:0000313" key="1">
    <source>
        <dbReference type="EMBL" id="KAK9752540.1"/>
    </source>
</evidence>
<sequence>MYVNCSSKCTATSRMYHITRDVLAPHENMYVNCSSKCTATSRMYHITRDVLAPEINITFNTYLDECMLKFAAFEFLSNRYQPTVVQFQYTCAQIITKKLFDLDSLFTKCISPRLFPILPNVKYVVKGWQPDPDKFPNAYTTGRYKVEAVIFANSNEELAKLFWYYKLDEVSVF</sequence>
<dbReference type="AlphaFoldDB" id="A0AAW1N1B3"/>
<evidence type="ECO:0000313" key="2">
    <source>
        <dbReference type="Proteomes" id="UP001458880"/>
    </source>
</evidence>
<dbReference type="Proteomes" id="UP001458880">
    <property type="component" value="Unassembled WGS sequence"/>
</dbReference>
<keyword evidence="2" id="KW-1185">Reference proteome</keyword>
<dbReference type="EMBL" id="JASPKY010000019">
    <property type="protein sequence ID" value="KAK9752540.1"/>
    <property type="molecule type" value="Genomic_DNA"/>
</dbReference>
<protein>
    <submittedName>
        <fullName evidence="1">Uncharacterized protein</fullName>
    </submittedName>
</protein>
<reference evidence="1 2" key="1">
    <citation type="journal article" date="2024" name="BMC Genomics">
        <title>De novo assembly and annotation of Popillia japonica's genome with initial clues to its potential as an invasive pest.</title>
        <authorList>
            <person name="Cucini C."/>
            <person name="Boschi S."/>
            <person name="Funari R."/>
            <person name="Cardaioli E."/>
            <person name="Iannotti N."/>
            <person name="Marturano G."/>
            <person name="Paoli F."/>
            <person name="Bruttini M."/>
            <person name="Carapelli A."/>
            <person name="Frati F."/>
            <person name="Nardi F."/>
        </authorList>
    </citation>
    <scope>NUCLEOTIDE SEQUENCE [LARGE SCALE GENOMIC DNA]</scope>
    <source>
        <strain evidence="1">DMR45628</strain>
    </source>
</reference>
<name>A0AAW1N1B3_POPJA</name>
<organism evidence="1 2">
    <name type="scientific">Popillia japonica</name>
    <name type="common">Japanese beetle</name>
    <dbReference type="NCBI Taxonomy" id="7064"/>
    <lineage>
        <taxon>Eukaryota</taxon>
        <taxon>Metazoa</taxon>
        <taxon>Ecdysozoa</taxon>
        <taxon>Arthropoda</taxon>
        <taxon>Hexapoda</taxon>
        <taxon>Insecta</taxon>
        <taxon>Pterygota</taxon>
        <taxon>Neoptera</taxon>
        <taxon>Endopterygota</taxon>
        <taxon>Coleoptera</taxon>
        <taxon>Polyphaga</taxon>
        <taxon>Scarabaeiformia</taxon>
        <taxon>Scarabaeidae</taxon>
        <taxon>Rutelinae</taxon>
        <taxon>Popillia</taxon>
    </lineage>
</organism>
<gene>
    <name evidence="1" type="ORF">QE152_g4094</name>
</gene>